<proteinExistence type="inferred from homology"/>
<evidence type="ECO:0000256" key="4">
    <source>
        <dbReference type="ARBA" id="ARBA00013081"/>
    </source>
</evidence>
<dbReference type="AlphaFoldDB" id="A0ABD3VGZ9"/>
<feature type="compositionally biased region" description="Basic and acidic residues" evidence="15">
    <location>
        <begin position="248"/>
        <end position="258"/>
    </location>
</feature>
<feature type="compositionally biased region" description="Basic and acidic residues" evidence="15">
    <location>
        <begin position="220"/>
        <end position="240"/>
    </location>
</feature>
<dbReference type="InterPro" id="IPR029021">
    <property type="entry name" value="Prot-tyrosine_phosphatase-like"/>
</dbReference>
<keyword evidence="9" id="KW-0472">Membrane</keyword>
<dbReference type="GO" id="GO:0004725">
    <property type="term" value="F:protein tyrosine phosphatase activity"/>
    <property type="evidence" value="ECO:0007669"/>
    <property type="project" value="UniProtKB-EC"/>
</dbReference>
<feature type="domain" description="Tyrosine specific protein phosphatases" evidence="17">
    <location>
        <begin position="65"/>
        <end position="122"/>
    </location>
</feature>
<evidence type="ECO:0000256" key="1">
    <source>
        <dbReference type="ARBA" id="ARBA00004342"/>
    </source>
</evidence>
<evidence type="ECO:0000256" key="12">
    <source>
        <dbReference type="ARBA" id="ARBA00048336"/>
    </source>
</evidence>
<sequence>MGSGMSKIVTGLYVGNFRDAKDQKQLIENKITHILAIHDDAKKQHEDKEYLCIKASDSPDQDLTRYFHECIEFIHSARVQNKGVLVHCLAGVSRSVTVTAAYIMTISTLGWRDALNAIRGTRNVANPNFGFQRQLQRFQEEMLEAERKAIRQKYSNYEYADDERELRQNLESYRRYVIYGDSRERGEDGILKDDGERVEDGMLRDDNKLLSFPYNAYSRDRAEVKEKEDKGTGSNDKEENSGNSKGDNSGKIDSKRNSQIDGDVNFETVL</sequence>
<evidence type="ECO:0000259" key="16">
    <source>
        <dbReference type="PROSITE" id="PS50054"/>
    </source>
</evidence>
<evidence type="ECO:0000256" key="5">
    <source>
        <dbReference type="ARBA" id="ARBA00022475"/>
    </source>
</evidence>
<dbReference type="Pfam" id="PF00782">
    <property type="entry name" value="DSPc"/>
    <property type="match status" value="1"/>
</dbReference>
<comment type="catalytic activity">
    <reaction evidence="13">
        <text>O-phospho-L-tyrosyl-[protein] + H2O = L-tyrosyl-[protein] + phosphate</text>
        <dbReference type="Rhea" id="RHEA:10684"/>
        <dbReference type="Rhea" id="RHEA-COMP:10136"/>
        <dbReference type="Rhea" id="RHEA-COMP:20101"/>
        <dbReference type="ChEBI" id="CHEBI:15377"/>
        <dbReference type="ChEBI" id="CHEBI:43474"/>
        <dbReference type="ChEBI" id="CHEBI:46858"/>
        <dbReference type="ChEBI" id="CHEBI:61978"/>
        <dbReference type="EC" id="3.1.3.48"/>
    </reaction>
</comment>
<keyword evidence="6" id="KW-0519">Myristate</keyword>
<evidence type="ECO:0000256" key="3">
    <source>
        <dbReference type="ARBA" id="ARBA00013064"/>
    </source>
</evidence>
<evidence type="ECO:0000256" key="15">
    <source>
        <dbReference type="SAM" id="MobiDB-lite"/>
    </source>
</evidence>
<comment type="subcellular location">
    <subcellularLocation>
        <location evidence="1">Cell membrane</location>
        <topology evidence="1">Lipid-anchor</topology>
        <orientation evidence="1">Cytoplasmic side</orientation>
    </subcellularLocation>
</comment>
<keyword evidence="8" id="KW-0904">Protein phosphatase</keyword>
<keyword evidence="5" id="KW-1003">Cell membrane</keyword>
<dbReference type="InterPro" id="IPR000387">
    <property type="entry name" value="Tyr_Pase_dom"/>
</dbReference>
<evidence type="ECO:0000256" key="14">
    <source>
        <dbReference type="ARBA" id="ARBA00068799"/>
    </source>
</evidence>
<comment type="similarity">
    <text evidence="2">Belongs to the protein-tyrosine phosphatase family. Non-receptor class dual specificity subfamily.</text>
</comment>
<dbReference type="PROSITE" id="PS50056">
    <property type="entry name" value="TYR_PHOSPHATASE_2"/>
    <property type="match status" value="1"/>
</dbReference>
<dbReference type="FunFam" id="3.90.190.10:FF:000052">
    <property type="entry name" value="Dual specificity phosphatase 15"/>
    <property type="match status" value="1"/>
</dbReference>
<dbReference type="PANTHER" id="PTHR45948">
    <property type="entry name" value="DUAL SPECIFICITY PROTEIN PHOSPHATASE DDB_G0269404-RELATED"/>
    <property type="match status" value="1"/>
</dbReference>
<dbReference type="Proteomes" id="UP001634394">
    <property type="component" value="Unassembled WGS sequence"/>
</dbReference>
<dbReference type="SMART" id="SM00195">
    <property type="entry name" value="DSPc"/>
    <property type="match status" value="1"/>
</dbReference>
<comment type="catalytic activity">
    <reaction evidence="11">
        <text>O-phospho-L-seryl-[protein] + H2O = L-seryl-[protein] + phosphate</text>
        <dbReference type="Rhea" id="RHEA:20629"/>
        <dbReference type="Rhea" id="RHEA-COMP:9863"/>
        <dbReference type="Rhea" id="RHEA-COMP:11604"/>
        <dbReference type="ChEBI" id="CHEBI:15377"/>
        <dbReference type="ChEBI" id="CHEBI:29999"/>
        <dbReference type="ChEBI" id="CHEBI:43474"/>
        <dbReference type="ChEBI" id="CHEBI:83421"/>
        <dbReference type="EC" id="3.1.3.16"/>
    </reaction>
</comment>
<organism evidence="18 19">
    <name type="scientific">Sinanodonta woodiana</name>
    <name type="common">Chinese pond mussel</name>
    <name type="synonym">Anodonta woodiana</name>
    <dbReference type="NCBI Taxonomy" id="1069815"/>
    <lineage>
        <taxon>Eukaryota</taxon>
        <taxon>Metazoa</taxon>
        <taxon>Spiralia</taxon>
        <taxon>Lophotrochozoa</taxon>
        <taxon>Mollusca</taxon>
        <taxon>Bivalvia</taxon>
        <taxon>Autobranchia</taxon>
        <taxon>Heteroconchia</taxon>
        <taxon>Palaeoheterodonta</taxon>
        <taxon>Unionida</taxon>
        <taxon>Unionoidea</taxon>
        <taxon>Unionidae</taxon>
        <taxon>Unioninae</taxon>
        <taxon>Sinanodonta</taxon>
    </lineage>
</organism>
<evidence type="ECO:0000256" key="9">
    <source>
        <dbReference type="ARBA" id="ARBA00023136"/>
    </source>
</evidence>
<evidence type="ECO:0000256" key="13">
    <source>
        <dbReference type="ARBA" id="ARBA00051722"/>
    </source>
</evidence>
<dbReference type="InterPro" id="IPR000340">
    <property type="entry name" value="Dual-sp_phosphatase_cat-dom"/>
</dbReference>
<dbReference type="EC" id="3.1.3.48" evidence="3"/>
<evidence type="ECO:0000256" key="11">
    <source>
        <dbReference type="ARBA" id="ARBA00047761"/>
    </source>
</evidence>
<feature type="region of interest" description="Disordered" evidence="15">
    <location>
        <begin position="220"/>
        <end position="270"/>
    </location>
</feature>
<keyword evidence="19" id="KW-1185">Reference proteome</keyword>
<evidence type="ECO:0000313" key="19">
    <source>
        <dbReference type="Proteomes" id="UP001634394"/>
    </source>
</evidence>
<comment type="caution">
    <text evidence="18">The sequence shown here is derived from an EMBL/GenBank/DDBJ whole genome shotgun (WGS) entry which is preliminary data.</text>
</comment>
<reference evidence="18 19" key="1">
    <citation type="submission" date="2024-11" db="EMBL/GenBank/DDBJ databases">
        <title>Chromosome-level genome assembly of the freshwater bivalve Anodonta woodiana.</title>
        <authorList>
            <person name="Chen X."/>
        </authorList>
    </citation>
    <scope>NUCLEOTIDE SEQUENCE [LARGE SCALE GENOMIC DNA]</scope>
    <source>
        <strain evidence="18">MN2024</strain>
        <tissue evidence="18">Gills</tissue>
    </source>
</reference>
<dbReference type="PROSITE" id="PS50054">
    <property type="entry name" value="TYR_PHOSPHATASE_DUAL"/>
    <property type="match status" value="1"/>
</dbReference>
<evidence type="ECO:0000256" key="7">
    <source>
        <dbReference type="ARBA" id="ARBA00022801"/>
    </source>
</evidence>
<protein>
    <recommendedName>
        <fullName evidence="14">Dual specificity protein phosphatase 15</fullName>
        <ecNumber evidence="4">3.1.3.16</ecNumber>
        <ecNumber evidence="3">3.1.3.48</ecNumber>
    </recommendedName>
</protein>
<evidence type="ECO:0000259" key="17">
    <source>
        <dbReference type="PROSITE" id="PS50056"/>
    </source>
</evidence>
<dbReference type="CDD" id="cd14519">
    <property type="entry name" value="DSP_DUSP22_15"/>
    <property type="match status" value="1"/>
</dbReference>
<dbReference type="GO" id="GO:0005886">
    <property type="term" value="C:plasma membrane"/>
    <property type="evidence" value="ECO:0007669"/>
    <property type="project" value="UniProtKB-SubCell"/>
</dbReference>
<keyword evidence="7" id="KW-0378">Hydrolase</keyword>
<keyword evidence="10" id="KW-0449">Lipoprotein</keyword>
<evidence type="ECO:0000313" key="18">
    <source>
        <dbReference type="EMBL" id="KAL3860313.1"/>
    </source>
</evidence>
<evidence type="ECO:0000256" key="2">
    <source>
        <dbReference type="ARBA" id="ARBA00008601"/>
    </source>
</evidence>
<name>A0ABD3VGZ9_SINWO</name>
<dbReference type="SUPFAM" id="SSF52799">
    <property type="entry name" value="(Phosphotyrosine protein) phosphatases II"/>
    <property type="match status" value="1"/>
</dbReference>
<dbReference type="Gene3D" id="3.90.190.10">
    <property type="entry name" value="Protein tyrosine phosphatase superfamily"/>
    <property type="match status" value="1"/>
</dbReference>
<dbReference type="GO" id="GO:0004722">
    <property type="term" value="F:protein serine/threonine phosphatase activity"/>
    <property type="evidence" value="ECO:0007669"/>
    <property type="project" value="UniProtKB-EC"/>
</dbReference>
<comment type="catalytic activity">
    <reaction evidence="12">
        <text>O-phospho-L-threonyl-[protein] + H2O = L-threonyl-[protein] + phosphate</text>
        <dbReference type="Rhea" id="RHEA:47004"/>
        <dbReference type="Rhea" id="RHEA-COMP:11060"/>
        <dbReference type="Rhea" id="RHEA-COMP:11605"/>
        <dbReference type="ChEBI" id="CHEBI:15377"/>
        <dbReference type="ChEBI" id="CHEBI:30013"/>
        <dbReference type="ChEBI" id="CHEBI:43474"/>
        <dbReference type="ChEBI" id="CHEBI:61977"/>
        <dbReference type="EC" id="3.1.3.16"/>
    </reaction>
</comment>
<evidence type="ECO:0000256" key="10">
    <source>
        <dbReference type="ARBA" id="ARBA00023288"/>
    </source>
</evidence>
<evidence type="ECO:0000256" key="6">
    <source>
        <dbReference type="ARBA" id="ARBA00022707"/>
    </source>
</evidence>
<evidence type="ECO:0000256" key="8">
    <source>
        <dbReference type="ARBA" id="ARBA00022912"/>
    </source>
</evidence>
<dbReference type="PANTHER" id="PTHR45948:SF2">
    <property type="entry name" value="DUAL SPECIFICITY PROTEIN PHOSPHATASE"/>
    <property type="match status" value="1"/>
</dbReference>
<dbReference type="InterPro" id="IPR020422">
    <property type="entry name" value="TYR_PHOSPHATASE_DUAL_dom"/>
</dbReference>
<gene>
    <name evidence="18" type="ORF">ACJMK2_010452</name>
</gene>
<dbReference type="PRINTS" id="PR01908">
    <property type="entry name" value="ADSPHPHTASE"/>
</dbReference>
<dbReference type="EMBL" id="JBJQND010000012">
    <property type="protein sequence ID" value="KAL3860313.1"/>
    <property type="molecule type" value="Genomic_DNA"/>
</dbReference>
<accession>A0ABD3VGZ9</accession>
<feature type="domain" description="Tyrosine-protein phosphatase" evidence="16">
    <location>
        <begin position="4"/>
        <end position="144"/>
    </location>
</feature>
<dbReference type="EC" id="3.1.3.16" evidence="4"/>